<feature type="transmembrane region" description="Helical" evidence="1">
    <location>
        <begin position="77"/>
        <end position="99"/>
    </location>
</feature>
<evidence type="ECO:0000256" key="1">
    <source>
        <dbReference type="SAM" id="Phobius"/>
    </source>
</evidence>
<feature type="transmembrane region" description="Helical" evidence="1">
    <location>
        <begin position="119"/>
        <end position="143"/>
    </location>
</feature>
<dbReference type="AlphaFoldDB" id="A0A1V9F285"/>
<gene>
    <name evidence="2" type="ORF">A4R26_28695</name>
</gene>
<name>A0A1V9F285_9BACT</name>
<organism evidence="2 3">
    <name type="scientific">Niastella populi</name>
    <dbReference type="NCBI Taxonomy" id="550983"/>
    <lineage>
        <taxon>Bacteria</taxon>
        <taxon>Pseudomonadati</taxon>
        <taxon>Bacteroidota</taxon>
        <taxon>Chitinophagia</taxon>
        <taxon>Chitinophagales</taxon>
        <taxon>Chitinophagaceae</taxon>
        <taxon>Niastella</taxon>
    </lineage>
</organism>
<accession>A0A1V9F285</accession>
<reference evidence="3" key="1">
    <citation type="submission" date="2016-04" db="EMBL/GenBank/DDBJ databases">
        <authorList>
            <person name="Chen L."/>
            <person name="Zhuang W."/>
            <person name="Wang G."/>
        </authorList>
    </citation>
    <scope>NUCLEOTIDE SEQUENCE [LARGE SCALE GENOMIC DNA]</scope>
    <source>
        <strain evidence="3">208</strain>
    </source>
</reference>
<dbReference type="EMBL" id="LWBP01000214">
    <property type="protein sequence ID" value="OQP52480.1"/>
    <property type="molecule type" value="Genomic_DNA"/>
</dbReference>
<comment type="caution">
    <text evidence="2">The sequence shown here is derived from an EMBL/GenBank/DDBJ whole genome shotgun (WGS) entry which is preliminary data.</text>
</comment>
<keyword evidence="3" id="KW-1185">Reference proteome</keyword>
<keyword evidence="1" id="KW-1133">Transmembrane helix</keyword>
<dbReference type="STRING" id="550983.A4R26_28695"/>
<protein>
    <submittedName>
        <fullName evidence="2">Uncharacterized protein</fullName>
    </submittedName>
</protein>
<feature type="transmembrane region" description="Helical" evidence="1">
    <location>
        <begin position="40"/>
        <end position="65"/>
    </location>
</feature>
<keyword evidence="1" id="KW-0812">Transmembrane</keyword>
<evidence type="ECO:0000313" key="2">
    <source>
        <dbReference type="EMBL" id="OQP52480.1"/>
    </source>
</evidence>
<sequence length="151" mass="17338">MFYMKKVENLLFWPVLVLIFCSISKYGDTPTDIHWNDTFYVIKNSIITGCFLAWLLVVIMVFKVIRRRHQTIHTKFAIAYMVLTILLFGISWASGFLGGGSAAGYSDSQLDKLMFYDQVRVITASGFLVTQVIFLGYFVVQLLKKPAHYNM</sequence>
<proteinExistence type="predicted"/>
<keyword evidence="1" id="KW-0472">Membrane</keyword>
<dbReference type="Proteomes" id="UP000192276">
    <property type="component" value="Unassembled WGS sequence"/>
</dbReference>
<evidence type="ECO:0000313" key="3">
    <source>
        <dbReference type="Proteomes" id="UP000192276"/>
    </source>
</evidence>